<evidence type="ECO:0000313" key="7">
    <source>
        <dbReference type="EMBL" id="RXM92563.1"/>
    </source>
</evidence>
<dbReference type="Gene3D" id="3.40.50.300">
    <property type="entry name" value="P-loop containing nucleotide triphosphate hydrolases"/>
    <property type="match status" value="1"/>
</dbReference>
<keyword evidence="8" id="KW-1185">Reference proteome</keyword>
<keyword evidence="2" id="KW-0547">Nucleotide-binding</keyword>
<evidence type="ECO:0000256" key="3">
    <source>
        <dbReference type="ARBA" id="ARBA00022801"/>
    </source>
</evidence>
<feature type="transmembrane region" description="Helical" evidence="5">
    <location>
        <begin position="338"/>
        <end position="359"/>
    </location>
</feature>
<dbReference type="PANTHER" id="PTHR32341">
    <property type="entry name" value="INTERFERON-INDUCIBLE GTPASE"/>
    <property type="match status" value="1"/>
</dbReference>
<keyword evidence="4" id="KW-0342">GTP-binding</keyword>
<dbReference type="GO" id="GO:0016020">
    <property type="term" value="C:membrane"/>
    <property type="evidence" value="ECO:0007669"/>
    <property type="project" value="InterPro"/>
</dbReference>
<dbReference type="PANTHER" id="PTHR32341:SF10">
    <property type="entry name" value="INTERFERON-INDUCIBLE GTPASE 5"/>
    <property type="match status" value="1"/>
</dbReference>
<evidence type="ECO:0000259" key="6">
    <source>
        <dbReference type="PROSITE" id="PS51716"/>
    </source>
</evidence>
<feature type="transmembrane region" description="Helical" evidence="5">
    <location>
        <begin position="309"/>
        <end position="332"/>
    </location>
</feature>
<dbReference type="GO" id="GO:0016787">
    <property type="term" value="F:hydrolase activity"/>
    <property type="evidence" value="ECO:0007669"/>
    <property type="project" value="UniProtKB-KW"/>
</dbReference>
<dbReference type="GO" id="GO:0005525">
    <property type="term" value="F:GTP binding"/>
    <property type="evidence" value="ECO:0007669"/>
    <property type="project" value="UniProtKB-KW"/>
</dbReference>
<dbReference type="EMBL" id="SCEB01006056">
    <property type="protein sequence ID" value="RXM92563.1"/>
    <property type="molecule type" value="Genomic_DNA"/>
</dbReference>
<comment type="caution">
    <text evidence="7">The sequence shown here is derived from an EMBL/GenBank/DDBJ whole genome shotgun (WGS) entry which is preliminary data.</text>
</comment>
<keyword evidence="3" id="KW-0378">Hydrolase</keyword>
<evidence type="ECO:0000256" key="4">
    <source>
        <dbReference type="ARBA" id="ARBA00023134"/>
    </source>
</evidence>
<dbReference type="InterPro" id="IPR051515">
    <property type="entry name" value="IRG"/>
</dbReference>
<proteinExistence type="inferred from homology"/>
<sequence>MSISLEEVQLLQSRYSSGGLEQVLSDLNRKFRDLDNLTLNIAVAGEPGSGKSSFINAVRGLGFSDKRAALVGVTAKTMQPTAYPHPDLSNVQLWDLPARNPLEMDFFQMYDFFIIVSAERFRESDANLVREIKKIGKQFYFVRTKLDCDLHSLELEGGHFSVEEELEKIRNSCISNLAMVGIHSPQVYLVSSFQLNKYDLEALKNTLRYELPIIKRDALLLSISAIAVDTMKQRITALKRITWLCLAISILIATIPVPLLSLASDFIMISITVQYICKSLGLDRASLLKLSRKLGKPTEVLKAEVKSPIVNYLSAASVIKVLASSALSALIITDSHHLSPIVFPLLGGSLSLCTTYILLKQSLNACVQSAKAVMMKAVGFN</sequence>
<name>A0A444UWK7_ACIRT</name>
<dbReference type="Proteomes" id="UP000289886">
    <property type="component" value="Unassembled WGS sequence"/>
</dbReference>
<keyword evidence="5" id="KW-0812">Transmembrane</keyword>
<keyword evidence="5" id="KW-1133">Transmembrane helix</keyword>
<gene>
    <name evidence="7" type="ORF">EOD39_19998</name>
</gene>
<dbReference type="InterPro" id="IPR007743">
    <property type="entry name" value="Immunity-related_GTPase-like"/>
</dbReference>
<dbReference type="PROSITE" id="PS51716">
    <property type="entry name" value="G_IRG"/>
    <property type="match status" value="1"/>
</dbReference>
<keyword evidence="5" id="KW-0472">Membrane</keyword>
<evidence type="ECO:0000313" key="8">
    <source>
        <dbReference type="Proteomes" id="UP000289886"/>
    </source>
</evidence>
<evidence type="ECO:0000256" key="5">
    <source>
        <dbReference type="SAM" id="Phobius"/>
    </source>
</evidence>
<dbReference type="AlphaFoldDB" id="A0A444UWK7"/>
<evidence type="ECO:0000256" key="1">
    <source>
        <dbReference type="ARBA" id="ARBA00005429"/>
    </source>
</evidence>
<feature type="transmembrane region" description="Helical" evidence="5">
    <location>
        <begin position="241"/>
        <end position="260"/>
    </location>
</feature>
<evidence type="ECO:0000256" key="2">
    <source>
        <dbReference type="ARBA" id="ARBA00022741"/>
    </source>
</evidence>
<dbReference type="FunFam" id="3.40.50.300:FF:000541">
    <property type="entry name" value="Immunity related GTPase M"/>
    <property type="match status" value="1"/>
</dbReference>
<dbReference type="InterPro" id="IPR027417">
    <property type="entry name" value="P-loop_NTPase"/>
</dbReference>
<feature type="domain" description="IRG-type G" evidence="6">
    <location>
        <begin position="37"/>
        <end position="210"/>
    </location>
</feature>
<protein>
    <submittedName>
        <fullName evidence="7">Interferon-inducible GTPase 5</fullName>
    </submittedName>
</protein>
<organism evidence="7 8">
    <name type="scientific">Acipenser ruthenus</name>
    <name type="common">Sterlet sturgeon</name>
    <dbReference type="NCBI Taxonomy" id="7906"/>
    <lineage>
        <taxon>Eukaryota</taxon>
        <taxon>Metazoa</taxon>
        <taxon>Chordata</taxon>
        <taxon>Craniata</taxon>
        <taxon>Vertebrata</taxon>
        <taxon>Euteleostomi</taxon>
        <taxon>Actinopterygii</taxon>
        <taxon>Chondrostei</taxon>
        <taxon>Acipenseriformes</taxon>
        <taxon>Acipenseridae</taxon>
        <taxon>Acipenser</taxon>
    </lineage>
</organism>
<dbReference type="Pfam" id="PF05049">
    <property type="entry name" value="IIGP"/>
    <property type="match status" value="1"/>
</dbReference>
<reference evidence="7 8" key="1">
    <citation type="submission" date="2019-01" db="EMBL/GenBank/DDBJ databases">
        <title>Draft Genome and Complete Hox-Cluster Characterization of the Sterlet Sturgeon (Acipenser ruthenus).</title>
        <authorList>
            <person name="Wei Q."/>
        </authorList>
    </citation>
    <scope>NUCLEOTIDE SEQUENCE [LARGE SCALE GENOMIC DNA]</scope>
    <source>
        <strain evidence="7">WHYD16114868_AA</strain>
        <tissue evidence="7">Blood</tissue>
    </source>
</reference>
<dbReference type="SUPFAM" id="SSF52540">
    <property type="entry name" value="P-loop containing nucleoside triphosphate hydrolases"/>
    <property type="match status" value="1"/>
</dbReference>
<accession>A0A444UWK7</accession>
<comment type="similarity">
    <text evidence="1">Belongs to the TRAFAC class dynamin-like GTPase superfamily. IRG family.</text>
</comment>
<dbReference type="InterPro" id="IPR030385">
    <property type="entry name" value="G_IRG_dom"/>
</dbReference>